<dbReference type="InterPro" id="IPR011009">
    <property type="entry name" value="Kinase-like_dom_sf"/>
</dbReference>
<sequence length="268" mass="30781">MTQEEVLKGGNVNHIIRKENMVHRPTGYWSPSVHELLKHLEKQGFEGAPRFLGIDDSDREILSFIPGEVPGNEYPELEAYMWSDETLVGLACLLRRFHDATEGSTLLANGEWQLSYVDDREHEVICHNDAALYNVVFQSENPVALIDFDMAGPGPRMWDIAYTLYTSVPLASFQPNHTSEKTVVYQSNLHSRERSRRIHLFFESYGIPVPNELCQWIIQRLTTMCDTLRNGAAEGNLAFQKMVDEGHLAHYESEIRFVADHFNDWIEN</sequence>
<dbReference type="SUPFAM" id="SSF56112">
    <property type="entry name" value="Protein kinase-like (PK-like)"/>
    <property type="match status" value="1"/>
</dbReference>
<accession>A0A2W0C6B0</accession>
<evidence type="ECO:0000313" key="2">
    <source>
        <dbReference type="EMBL" id="PYY27930.1"/>
    </source>
</evidence>
<proteinExistence type="predicted"/>
<dbReference type="Pfam" id="PF01636">
    <property type="entry name" value="APH"/>
    <property type="match status" value="1"/>
</dbReference>
<comment type="caution">
    <text evidence="2">The sequence shown here is derived from an EMBL/GenBank/DDBJ whole genome shotgun (WGS) entry which is preliminary data.</text>
</comment>
<dbReference type="AlphaFoldDB" id="A0A2W0C6B0"/>
<evidence type="ECO:0000259" key="1">
    <source>
        <dbReference type="Pfam" id="PF01636"/>
    </source>
</evidence>
<gene>
    <name evidence="2" type="ORF">PIL02S_04603</name>
</gene>
<dbReference type="InterPro" id="IPR002575">
    <property type="entry name" value="Aminoglycoside_PTrfase"/>
</dbReference>
<dbReference type="Proteomes" id="UP000247459">
    <property type="component" value="Unassembled WGS sequence"/>
</dbReference>
<dbReference type="RefSeq" id="WP_258377748.1">
    <property type="nucleotide sequence ID" value="NZ_PRLG01000021.1"/>
</dbReference>
<protein>
    <submittedName>
        <fullName evidence="2">Aminoglycoside phosphotransferase</fullName>
    </submittedName>
</protein>
<keyword evidence="2" id="KW-0808">Transferase</keyword>
<name>A0A2W0C6B0_9BACL</name>
<dbReference type="GO" id="GO:0016740">
    <property type="term" value="F:transferase activity"/>
    <property type="evidence" value="ECO:0007669"/>
    <property type="project" value="UniProtKB-KW"/>
</dbReference>
<organism evidence="2 3">
    <name type="scientific">Paenibacillus illinoisensis</name>
    <dbReference type="NCBI Taxonomy" id="59845"/>
    <lineage>
        <taxon>Bacteria</taxon>
        <taxon>Bacillati</taxon>
        <taxon>Bacillota</taxon>
        <taxon>Bacilli</taxon>
        <taxon>Bacillales</taxon>
        <taxon>Paenibacillaceae</taxon>
        <taxon>Paenibacillus</taxon>
    </lineage>
</organism>
<evidence type="ECO:0000313" key="3">
    <source>
        <dbReference type="Proteomes" id="UP000247459"/>
    </source>
</evidence>
<dbReference type="EMBL" id="PRLG01000021">
    <property type="protein sequence ID" value="PYY27930.1"/>
    <property type="molecule type" value="Genomic_DNA"/>
</dbReference>
<feature type="domain" description="Aminoglycoside phosphotransferase" evidence="1">
    <location>
        <begin position="112"/>
        <end position="166"/>
    </location>
</feature>
<reference evidence="2 3" key="1">
    <citation type="submission" date="2018-01" db="EMBL/GenBank/DDBJ databases">
        <title>Genome sequence of the PGP bacterium Paenibacillus illinoisensis E3.</title>
        <authorList>
            <person name="Rolli E."/>
            <person name="Marasco R."/>
            <person name="Bessem C."/>
            <person name="Michoud G."/>
            <person name="Gaiarsa S."/>
            <person name="Borin S."/>
            <person name="Daffonchio D."/>
        </authorList>
    </citation>
    <scope>NUCLEOTIDE SEQUENCE [LARGE SCALE GENOMIC DNA]</scope>
    <source>
        <strain evidence="2 3">E3</strain>
    </source>
</reference>
<dbReference type="Gene3D" id="3.90.1200.10">
    <property type="match status" value="1"/>
</dbReference>